<reference evidence="3 4" key="1">
    <citation type="submission" date="2019-07" db="EMBL/GenBank/DDBJ databases">
        <title>Whole genome shotgun sequence of Microvirga aerophila NBRC 106136.</title>
        <authorList>
            <person name="Hosoyama A."/>
            <person name="Uohara A."/>
            <person name="Ohji S."/>
            <person name="Ichikawa N."/>
        </authorList>
    </citation>
    <scope>NUCLEOTIDE SEQUENCE [LARGE SCALE GENOMIC DNA]</scope>
    <source>
        <strain evidence="3 4">NBRC 106136</strain>
    </source>
</reference>
<evidence type="ECO:0000259" key="2">
    <source>
        <dbReference type="PROSITE" id="PS50994"/>
    </source>
</evidence>
<accession>A0A512C318</accession>
<evidence type="ECO:0000313" key="4">
    <source>
        <dbReference type="Proteomes" id="UP000321085"/>
    </source>
</evidence>
<dbReference type="PANTHER" id="PTHR10948">
    <property type="entry name" value="TRANSPOSASE"/>
    <property type="match status" value="1"/>
</dbReference>
<protein>
    <recommendedName>
        <fullName evidence="2">Integrase catalytic domain-containing protein</fullName>
    </recommendedName>
</protein>
<sequence length="157" mass="18365">MARRRRRARYQRKPRCLFIPAGNTIEQRPAEIADRTSFGHWEGDLMMFRKDLGRHNLTSLIERQSRYTILTRNRDRNSTGVMTGIIEKLKVLPEATRLSVTFDRGTEFASYPLLKRKLVMDSYFCKPQAPWQKHGREHQWPGSALPATGRRHSSALR</sequence>
<dbReference type="AlphaFoldDB" id="A0A512C318"/>
<dbReference type="InterPro" id="IPR001584">
    <property type="entry name" value="Integrase_cat-core"/>
</dbReference>
<proteinExistence type="predicted"/>
<gene>
    <name evidence="3" type="ORF">MAE02_63010</name>
</gene>
<dbReference type="SUPFAM" id="SSF53098">
    <property type="entry name" value="Ribonuclease H-like"/>
    <property type="match status" value="1"/>
</dbReference>
<dbReference type="InterPro" id="IPR053392">
    <property type="entry name" value="Transposase_IS30-like"/>
</dbReference>
<dbReference type="InterPro" id="IPR051917">
    <property type="entry name" value="Transposase-Integrase"/>
</dbReference>
<feature type="region of interest" description="Disordered" evidence="1">
    <location>
        <begin position="133"/>
        <end position="157"/>
    </location>
</feature>
<comment type="caution">
    <text evidence="3">The sequence shown here is derived from an EMBL/GenBank/DDBJ whole genome shotgun (WGS) entry which is preliminary data.</text>
</comment>
<dbReference type="GO" id="GO:0032196">
    <property type="term" value="P:transposition"/>
    <property type="evidence" value="ECO:0007669"/>
    <property type="project" value="TreeGrafter"/>
</dbReference>
<evidence type="ECO:0000256" key="1">
    <source>
        <dbReference type="SAM" id="MobiDB-lite"/>
    </source>
</evidence>
<dbReference type="InterPro" id="IPR012337">
    <property type="entry name" value="RNaseH-like_sf"/>
</dbReference>
<name>A0A512C318_9HYPH</name>
<dbReference type="GO" id="GO:0004803">
    <property type="term" value="F:transposase activity"/>
    <property type="evidence" value="ECO:0007669"/>
    <property type="project" value="TreeGrafter"/>
</dbReference>
<dbReference type="GO" id="GO:0015074">
    <property type="term" value="P:DNA integration"/>
    <property type="evidence" value="ECO:0007669"/>
    <property type="project" value="InterPro"/>
</dbReference>
<keyword evidence="4" id="KW-1185">Reference proteome</keyword>
<dbReference type="Proteomes" id="UP000321085">
    <property type="component" value="Unassembled WGS sequence"/>
</dbReference>
<dbReference type="GO" id="GO:0005829">
    <property type="term" value="C:cytosol"/>
    <property type="evidence" value="ECO:0007669"/>
    <property type="project" value="TreeGrafter"/>
</dbReference>
<dbReference type="PANTHER" id="PTHR10948:SF23">
    <property type="entry name" value="TRANSPOSASE INSI FOR INSERTION SEQUENCE ELEMENT IS30A-RELATED"/>
    <property type="match status" value="1"/>
</dbReference>
<dbReference type="PROSITE" id="PS50994">
    <property type="entry name" value="INTEGRASE"/>
    <property type="match status" value="1"/>
</dbReference>
<organism evidence="3 4">
    <name type="scientific">Microvirga aerophila</name>
    <dbReference type="NCBI Taxonomy" id="670291"/>
    <lineage>
        <taxon>Bacteria</taxon>
        <taxon>Pseudomonadati</taxon>
        <taxon>Pseudomonadota</taxon>
        <taxon>Alphaproteobacteria</taxon>
        <taxon>Hyphomicrobiales</taxon>
        <taxon>Methylobacteriaceae</taxon>
        <taxon>Microvirga</taxon>
    </lineage>
</organism>
<dbReference type="RefSeq" id="WP_210250165.1">
    <property type="nucleotide sequence ID" value="NZ_BJYU01000215.1"/>
</dbReference>
<feature type="domain" description="Integrase catalytic" evidence="2">
    <location>
        <begin position="25"/>
        <end position="137"/>
    </location>
</feature>
<dbReference type="NCBIfam" id="NF033563">
    <property type="entry name" value="transpos_IS30"/>
    <property type="match status" value="1"/>
</dbReference>
<dbReference type="EMBL" id="BJYU01000215">
    <property type="protein sequence ID" value="GEO18605.1"/>
    <property type="molecule type" value="Genomic_DNA"/>
</dbReference>
<evidence type="ECO:0000313" key="3">
    <source>
        <dbReference type="EMBL" id="GEO18605.1"/>
    </source>
</evidence>